<dbReference type="EMBL" id="CP059894">
    <property type="protein sequence ID" value="QNJ94470.1"/>
    <property type="molecule type" value="Genomic_DNA"/>
</dbReference>
<evidence type="ECO:0000313" key="1">
    <source>
        <dbReference type="EMBL" id="QNJ94470.1"/>
    </source>
</evidence>
<reference evidence="1 2" key="1">
    <citation type="submission" date="2020-07" db="EMBL/GenBank/DDBJ databases">
        <title>Draft genome sequence of four isobutane-metabolizing strains capable of cometabolically degrading diverse ether contaminants.</title>
        <authorList>
            <person name="Chen W."/>
            <person name="Faulkner N."/>
            <person name="Smith C."/>
            <person name="Hyman M."/>
        </authorList>
    </citation>
    <scope>NUCLEOTIDE SEQUENCE [LARGE SCALE GENOMIC DNA]</scope>
    <source>
        <strain evidence="1 2">2A</strain>
    </source>
</reference>
<sequence length="54" mass="5268">MAVAATVVLGFGEGTFLAATGGSSVAFGVAVEVEGEVSAVCGVPLPWWVLSSAL</sequence>
<evidence type="ECO:0000313" key="2">
    <source>
        <dbReference type="Proteomes" id="UP000515498"/>
    </source>
</evidence>
<organism evidence="1 2">
    <name type="scientific">Mycolicibacterium fluoranthenivorans</name>
    <dbReference type="NCBI Taxonomy" id="258505"/>
    <lineage>
        <taxon>Bacteria</taxon>
        <taxon>Bacillati</taxon>
        <taxon>Actinomycetota</taxon>
        <taxon>Actinomycetes</taxon>
        <taxon>Mycobacteriales</taxon>
        <taxon>Mycobacteriaceae</taxon>
        <taxon>Mycolicibacterium</taxon>
    </lineage>
</organism>
<dbReference type="KEGG" id="mflu:HZU40_09490"/>
<accession>A0A7G8PJF4</accession>
<name>A0A7G8PJF4_9MYCO</name>
<dbReference type="RefSeq" id="WP_187098261.1">
    <property type="nucleotide sequence ID" value="NZ_CP059894.1"/>
</dbReference>
<protein>
    <submittedName>
        <fullName evidence="1">Uncharacterized protein</fullName>
    </submittedName>
</protein>
<gene>
    <name evidence="1" type="ORF">HZU40_09490</name>
</gene>
<proteinExistence type="predicted"/>
<dbReference type="AlphaFoldDB" id="A0A7G8PJF4"/>
<dbReference type="Proteomes" id="UP000515498">
    <property type="component" value="Chromosome"/>
</dbReference>